<reference evidence="1" key="1">
    <citation type="journal article" date="2022" name="Int. J. Mol. Sci.">
        <title>Draft Genome of Tanacetum Coccineum: Genomic Comparison of Closely Related Tanacetum-Family Plants.</title>
        <authorList>
            <person name="Yamashiro T."/>
            <person name="Shiraishi A."/>
            <person name="Nakayama K."/>
            <person name="Satake H."/>
        </authorList>
    </citation>
    <scope>NUCLEOTIDE SEQUENCE</scope>
</reference>
<sequence>MSSMYLIMNRVGSMVPLVKPLDIRKFESLSYQALRACFNPYRAFLRRFLVFYWIMESNNNQNKFEGSIGSSNIDALDGVALRQSVASRMNRMTGKGDAVVTQPHMPARGIPNPNLNRDSYTSSAAAAVVTGSNTSRGELPKKVTMNPSINRDVLHAVGIQNSMSTPANVSDSGLDSSSKVSDPIIESMVHDGDNVKVSSLAERSSNLNTSNKSGMSIFTSLGESTITSKMNPSTDYGVSGVDEFWLNSVNDQAVKVTTSTQIDPNNIWNYSGD</sequence>
<comment type="caution">
    <text evidence="1">The sequence shown here is derived from an EMBL/GenBank/DDBJ whole genome shotgun (WGS) entry which is preliminary data.</text>
</comment>
<organism evidence="1 2">
    <name type="scientific">Tanacetum coccineum</name>
    <dbReference type="NCBI Taxonomy" id="301880"/>
    <lineage>
        <taxon>Eukaryota</taxon>
        <taxon>Viridiplantae</taxon>
        <taxon>Streptophyta</taxon>
        <taxon>Embryophyta</taxon>
        <taxon>Tracheophyta</taxon>
        <taxon>Spermatophyta</taxon>
        <taxon>Magnoliopsida</taxon>
        <taxon>eudicotyledons</taxon>
        <taxon>Gunneridae</taxon>
        <taxon>Pentapetalae</taxon>
        <taxon>asterids</taxon>
        <taxon>campanulids</taxon>
        <taxon>Asterales</taxon>
        <taxon>Asteraceae</taxon>
        <taxon>Asteroideae</taxon>
        <taxon>Anthemideae</taxon>
        <taxon>Anthemidinae</taxon>
        <taxon>Tanacetum</taxon>
    </lineage>
</organism>
<reference evidence="1" key="2">
    <citation type="submission" date="2022-01" db="EMBL/GenBank/DDBJ databases">
        <authorList>
            <person name="Yamashiro T."/>
            <person name="Shiraishi A."/>
            <person name="Satake H."/>
            <person name="Nakayama K."/>
        </authorList>
    </citation>
    <scope>NUCLEOTIDE SEQUENCE</scope>
</reference>
<evidence type="ECO:0000313" key="1">
    <source>
        <dbReference type="EMBL" id="GJS91494.1"/>
    </source>
</evidence>
<name>A0ABQ4ZMP0_9ASTR</name>
<accession>A0ABQ4ZMP0</accession>
<evidence type="ECO:0000313" key="2">
    <source>
        <dbReference type="Proteomes" id="UP001151760"/>
    </source>
</evidence>
<dbReference type="EMBL" id="BQNB010011510">
    <property type="protein sequence ID" value="GJS91494.1"/>
    <property type="molecule type" value="Genomic_DNA"/>
</dbReference>
<gene>
    <name evidence="1" type="ORF">Tco_0774130</name>
</gene>
<proteinExistence type="predicted"/>
<protein>
    <submittedName>
        <fullName evidence="1">Uncharacterized protein</fullName>
    </submittedName>
</protein>
<dbReference type="Proteomes" id="UP001151760">
    <property type="component" value="Unassembled WGS sequence"/>
</dbReference>
<keyword evidence="2" id="KW-1185">Reference proteome</keyword>